<reference evidence="1 2" key="1">
    <citation type="journal article" date="2017" name="PLoS Biol.">
        <title>The sea cucumber genome provides insights into morphological evolution and visceral regeneration.</title>
        <authorList>
            <person name="Zhang X."/>
            <person name="Sun L."/>
            <person name="Yuan J."/>
            <person name="Sun Y."/>
            <person name="Gao Y."/>
            <person name="Zhang L."/>
            <person name="Li S."/>
            <person name="Dai H."/>
            <person name="Hamel J.F."/>
            <person name="Liu C."/>
            <person name="Yu Y."/>
            <person name="Liu S."/>
            <person name="Lin W."/>
            <person name="Guo K."/>
            <person name="Jin S."/>
            <person name="Xu P."/>
            <person name="Storey K.B."/>
            <person name="Huan P."/>
            <person name="Zhang T."/>
            <person name="Zhou Y."/>
            <person name="Zhang J."/>
            <person name="Lin C."/>
            <person name="Li X."/>
            <person name="Xing L."/>
            <person name="Huo D."/>
            <person name="Sun M."/>
            <person name="Wang L."/>
            <person name="Mercier A."/>
            <person name="Li F."/>
            <person name="Yang H."/>
            <person name="Xiang J."/>
        </authorList>
    </citation>
    <scope>NUCLEOTIDE SEQUENCE [LARGE SCALE GENOMIC DNA]</scope>
    <source>
        <strain evidence="1">Shaxun</strain>
        <tissue evidence="1">Muscle</tissue>
    </source>
</reference>
<dbReference type="AlphaFoldDB" id="A0A2G8KYH9"/>
<dbReference type="PANTHER" id="PTHR47331">
    <property type="entry name" value="PHD-TYPE DOMAIN-CONTAINING PROTEIN"/>
    <property type="match status" value="1"/>
</dbReference>
<dbReference type="EMBL" id="MRZV01000305">
    <property type="protein sequence ID" value="PIK53025.1"/>
    <property type="molecule type" value="Genomic_DNA"/>
</dbReference>
<dbReference type="SUPFAM" id="SSF53098">
    <property type="entry name" value="Ribonuclease H-like"/>
    <property type="match status" value="1"/>
</dbReference>
<dbReference type="OrthoDB" id="6110820at2759"/>
<gene>
    <name evidence="1" type="ORF">BSL78_10086</name>
</gene>
<dbReference type="Proteomes" id="UP000230750">
    <property type="component" value="Unassembled WGS sequence"/>
</dbReference>
<comment type="caution">
    <text evidence="1">The sequence shown here is derived from an EMBL/GenBank/DDBJ whole genome shotgun (WGS) entry which is preliminary data.</text>
</comment>
<proteinExistence type="predicted"/>
<name>A0A2G8KYH9_STIJA</name>
<dbReference type="PANTHER" id="PTHR47331:SF1">
    <property type="entry name" value="GAG-LIKE PROTEIN"/>
    <property type="match status" value="1"/>
</dbReference>
<dbReference type="GO" id="GO:0003676">
    <property type="term" value="F:nucleic acid binding"/>
    <property type="evidence" value="ECO:0007669"/>
    <property type="project" value="InterPro"/>
</dbReference>
<protein>
    <recommendedName>
        <fullName evidence="3">Integrase catalytic domain-containing protein</fullName>
    </recommendedName>
</protein>
<dbReference type="InterPro" id="IPR012337">
    <property type="entry name" value="RNaseH-like_sf"/>
</dbReference>
<keyword evidence="2" id="KW-1185">Reference proteome</keyword>
<sequence length="184" mass="20754">MTGRLSVAETLPYHLRFPVILPRKHALTRLIIRKYHTDGNHVQGNNYILSFRSVTSTGLYMVVKRSGSAKLIVTICKLRSVKGGEQVMAPLPKRRATVTLRAFSKVAVEYAGSFLTIQGRDRVRTKRYLCLFTCLSTRAVPLEIAYGLDTDTFLNAFYRFVSRRGEPEEVFSDNGTNFVSASRS</sequence>
<accession>A0A2G8KYH9</accession>
<organism evidence="1 2">
    <name type="scientific">Stichopus japonicus</name>
    <name type="common">Sea cucumber</name>
    <dbReference type="NCBI Taxonomy" id="307972"/>
    <lineage>
        <taxon>Eukaryota</taxon>
        <taxon>Metazoa</taxon>
        <taxon>Echinodermata</taxon>
        <taxon>Eleutherozoa</taxon>
        <taxon>Echinozoa</taxon>
        <taxon>Holothuroidea</taxon>
        <taxon>Aspidochirotacea</taxon>
        <taxon>Aspidochirotida</taxon>
        <taxon>Stichopodidae</taxon>
        <taxon>Apostichopus</taxon>
    </lineage>
</organism>
<evidence type="ECO:0000313" key="2">
    <source>
        <dbReference type="Proteomes" id="UP000230750"/>
    </source>
</evidence>
<evidence type="ECO:0008006" key="3">
    <source>
        <dbReference type="Google" id="ProtNLM"/>
    </source>
</evidence>
<dbReference type="InterPro" id="IPR036397">
    <property type="entry name" value="RNaseH_sf"/>
</dbReference>
<dbReference type="Gene3D" id="3.30.420.10">
    <property type="entry name" value="Ribonuclease H-like superfamily/Ribonuclease H"/>
    <property type="match status" value="1"/>
</dbReference>
<dbReference type="STRING" id="307972.A0A2G8KYH9"/>
<evidence type="ECO:0000313" key="1">
    <source>
        <dbReference type="EMBL" id="PIK53025.1"/>
    </source>
</evidence>